<keyword evidence="2" id="KW-0472">Membrane</keyword>
<feature type="region of interest" description="Disordered" evidence="1">
    <location>
        <begin position="145"/>
        <end position="195"/>
    </location>
</feature>
<feature type="compositionally biased region" description="Basic residues" evidence="1">
    <location>
        <begin position="500"/>
        <end position="510"/>
    </location>
</feature>
<dbReference type="Proteomes" id="UP000827284">
    <property type="component" value="Unassembled WGS sequence"/>
</dbReference>
<evidence type="ECO:0000313" key="4">
    <source>
        <dbReference type="Proteomes" id="UP000827284"/>
    </source>
</evidence>
<feature type="compositionally biased region" description="Basic and acidic residues" evidence="1">
    <location>
        <begin position="166"/>
        <end position="185"/>
    </location>
</feature>
<feature type="compositionally biased region" description="Low complexity" evidence="1">
    <location>
        <begin position="339"/>
        <end position="352"/>
    </location>
</feature>
<feature type="compositionally biased region" description="Acidic residues" evidence="1">
    <location>
        <begin position="451"/>
        <end position="461"/>
    </location>
</feature>
<accession>A0A9P3HM43</accession>
<keyword evidence="2" id="KW-1133">Transmembrane helix</keyword>
<keyword evidence="2" id="KW-0812">Transmembrane</keyword>
<feature type="region of interest" description="Disordered" evidence="1">
    <location>
        <begin position="690"/>
        <end position="740"/>
    </location>
</feature>
<dbReference type="EMBL" id="BQFW01000015">
    <property type="protein sequence ID" value="GJJ79018.1"/>
    <property type="molecule type" value="Genomic_DNA"/>
</dbReference>
<feature type="region of interest" description="Disordered" evidence="1">
    <location>
        <begin position="605"/>
        <end position="657"/>
    </location>
</feature>
<feature type="region of interest" description="Disordered" evidence="1">
    <location>
        <begin position="339"/>
        <end position="368"/>
    </location>
</feature>
<organism evidence="3 4">
    <name type="scientific">Entomortierella parvispora</name>
    <dbReference type="NCBI Taxonomy" id="205924"/>
    <lineage>
        <taxon>Eukaryota</taxon>
        <taxon>Fungi</taxon>
        <taxon>Fungi incertae sedis</taxon>
        <taxon>Mucoromycota</taxon>
        <taxon>Mortierellomycotina</taxon>
        <taxon>Mortierellomycetes</taxon>
        <taxon>Mortierellales</taxon>
        <taxon>Mortierellaceae</taxon>
        <taxon>Entomortierella</taxon>
    </lineage>
</organism>
<protein>
    <recommendedName>
        <fullName evidence="5">Pectate lyase superfamily protein domain-containing protein</fullName>
    </recommendedName>
</protein>
<feature type="compositionally biased region" description="Basic and acidic residues" evidence="1">
    <location>
        <begin position="77"/>
        <end position="93"/>
    </location>
</feature>
<gene>
    <name evidence="3" type="ORF">EMPS_11377</name>
</gene>
<evidence type="ECO:0000256" key="1">
    <source>
        <dbReference type="SAM" id="MobiDB-lite"/>
    </source>
</evidence>
<evidence type="ECO:0000313" key="3">
    <source>
        <dbReference type="EMBL" id="GJJ79018.1"/>
    </source>
</evidence>
<sequence length="1336" mass="148933">MMAGAGAVAVIAVLIACTGMAGITAAYLWKGTKIMILTVAVLMATLILTGLILALALVLALMLTPESTAGHTHHSRTKDVPPNDTRTKTRPHDLSACGNPKIQSKTVSSEMPTTLDLYTDPSDSGSSGREKVWLGLQGLAQSPDAVPLQRHVVDSESSTSRVLSSPHHDASQPKEALKKETKEEEQTTTPPLSSSWLLSLSLPTPQSWAVTRSYYARMWERTRARIHQCYRYRSSPSSQDWTHPPQPYNHRYSLFCNHLSSPVVSTTTNTVSNGTLGSGNDKLPSAPHVDLSYVGWTSPQENPTPWSSILSAISCSRPPRRVMWGLALFFLVTVTTAETTTASSQSEGTETTKLGPLSPFKPSADQLEPLVAGVPPPPRYSDTGTSHTSEEEAAYIERLERQRYERQGSFYLELMPEDLERLAASQKMPGGKTRYSKEPLPWEVLGLDEDEEDMDSDDTLQTDELSSPDWSSPWGGAFRYEALDDMEDEDDYYDDEKQKLIKSNRQKQRSRVVSPKDQASQKAFTADNNDGSSTVDDETGVVVGDGDGPITRLELTTEDAPVEVTQELKMEEVDSSGTDMPSSEKDPNVKEGFEELIVPQIWNAEGVSQKGPSGTQEYIETTSIVSSPSSSSPPSDAAAFERTENEESESEAGFIRPKLDQIDYLGHEAEIDWLNEQYLIQKAWKAKHRKNWKEDEDDEEEDEEEDEDEEDEEEEDEDKDEDSDESYEEEEEDEDEERLNVKSIEDMFKDHMYDLEHGGLHSFHLNLHRKQARPNRARIEKQDIDVDGTLTPKAHSALPHSRIVFPSSANDSDSPLAYGAYNRQGDRIMDFSLVGWNEGNTDLPIPDQVPVIEQLYPRAEADSDLDEGDDYDRIQSALDRVSKKTAALVQDGTMIPTGALVLARGVYRISKPLKIQKSGLLFRGDPIGGTRIVCQWEPTGPRYAIEIIGKKDKILEDTRVPIVTDFLPVGSYFISLDPAFVPEAGLEVGDKVIVTRVGNKRWIQDIGMDDFDSDKKGVKPWKPMKSQMYRTILSFNPQSGIAQMDAPLPISISGHYGGGWVTKYQDRKIRAIGVQFLDMVFPGNIGRTTDEMLDEKGRGSQDYRFSYEVFANYALRVDQAQHLYITHITSAFFHNFISVGTDVHHITMDSIVHSYPDDMLSGQSAFQLSGQFTLIRNTLSQGSYHFYVDISQVMGPNVVHRSQATNIGKPHQPMPVDFAPGEIGPHSKFCAGMLFDQVVTDGSIQIVDRGDMGSGQGFAGANSVVWNSRAREGILTHRARGFQNLVIGSEDFEAKDRMPWQSHGWREHLGREVLPGSLYLHQLHDRLKRRAKGWLA</sequence>
<proteinExistence type="predicted"/>
<reference evidence="3" key="1">
    <citation type="submission" date="2021-11" db="EMBL/GenBank/DDBJ databases">
        <authorList>
            <person name="Herlambang A."/>
            <person name="Guo Y."/>
            <person name="Takashima Y."/>
            <person name="Nishizawa T."/>
        </authorList>
    </citation>
    <scope>NUCLEOTIDE SEQUENCE</scope>
    <source>
        <strain evidence="3">E1425</strain>
    </source>
</reference>
<feature type="transmembrane region" description="Helical" evidence="2">
    <location>
        <begin position="6"/>
        <end position="29"/>
    </location>
</feature>
<feature type="transmembrane region" description="Helical" evidence="2">
    <location>
        <begin position="36"/>
        <end position="63"/>
    </location>
</feature>
<feature type="compositionally biased region" description="Polar residues" evidence="1">
    <location>
        <begin position="517"/>
        <end position="533"/>
    </location>
</feature>
<dbReference type="InterPro" id="IPR011050">
    <property type="entry name" value="Pectin_lyase_fold/virulence"/>
</dbReference>
<feature type="compositionally biased region" description="Polar residues" evidence="1">
    <location>
        <begin position="610"/>
        <end position="625"/>
    </location>
</feature>
<name>A0A9P3HM43_9FUNG</name>
<keyword evidence="4" id="KW-1185">Reference proteome</keyword>
<dbReference type="OrthoDB" id="509690at2759"/>
<comment type="caution">
    <text evidence="3">The sequence shown here is derived from an EMBL/GenBank/DDBJ whole genome shotgun (WGS) entry which is preliminary data.</text>
</comment>
<evidence type="ECO:0000256" key="2">
    <source>
        <dbReference type="SAM" id="Phobius"/>
    </source>
</evidence>
<feature type="compositionally biased region" description="Polar residues" evidence="1">
    <location>
        <begin position="101"/>
        <end position="112"/>
    </location>
</feature>
<dbReference type="SUPFAM" id="SSF51126">
    <property type="entry name" value="Pectin lyase-like"/>
    <property type="match status" value="1"/>
</dbReference>
<feature type="compositionally biased region" description="Acidic residues" evidence="1">
    <location>
        <begin position="694"/>
        <end position="737"/>
    </location>
</feature>
<feature type="region of interest" description="Disordered" evidence="1">
    <location>
        <begin position="69"/>
        <end position="129"/>
    </location>
</feature>
<feature type="compositionally biased region" description="Low complexity" evidence="1">
    <location>
        <begin position="626"/>
        <end position="635"/>
    </location>
</feature>
<evidence type="ECO:0008006" key="5">
    <source>
        <dbReference type="Google" id="ProtNLM"/>
    </source>
</evidence>
<reference evidence="3" key="2">
    <citation type="journal article" date="2022" name="Microbiol. Resour. Announc.">
        <title>Whole-Genome Sequence of Entomortierella parvispora E1425, a Mucoromycotan Fungus Associated with Burkholderiaceae-Related Endosymbiotic Bacteria.</title>
        <authorList>
            <person name="Herlambang A."/>
            <person name="Guo Y."/>
            <person name="Takashima Y."/>
            <person name="Narisawa K."/>
            <person name="Ohta H."/>
            <person name="Nishizawa T."/>
        </authorList>
    </citation>
    <scope>NUCLEOTIDE SEQUENCE</scope>
    <source>
        <strain evidence="3">E1425</strain>
    </source>
</reference>
<feature type="region of interest" description="Disordered" evidence="1">
    <location>
        <begin position="489"/>
        <end position="589"/>
    </location>
</feature>
<feature type="region of interest" description="Disordered" evidence="1">
    <location>
        <begin position="451"/>
        <end position="474"/>
    </location>
</feature>